<dbReference type="Pfam" id="PF01565">
    <property type="entry name" value="FAD_binding_4"/>
    <property type="match status" value="1"/>
</dbReference>
<dbReference type="SUPFAM" id="SSF56176">
    <property type="entry name" value="FAD-binding/transporter-associated domain-like"/>
    <property type="match status" value="1"/>
</dbReference>
<keyword evidence="8" id="KW-1133">Transmembrane helix</keyword>
<evidence type="ECO:0000256" key="2">
    <source>
        <dbReference type="ARBA" id="ARBA00005466"/>
    </source>
</evidence>
<feature type="transmembrane region" description="Helical" evidence="8">
    <location>
        <begin position="38"/>
        <end position="61"/>
    </location>
</feature>
<evidence type="ECO:0000256" key="5">
    <source>
        <dbReference type="ARBA" id="ARBA00023002"/>
    </source>
</evidence>
<dbReference type="InterPro" id="IPR006094">
    <property type="entry name" value="Oxid_FAD_bind_N"/>
</dbReference>
<dbReference type="GO" id="GO:0043386">
    <property type="term" value="P:mycotoxin biosynthetic process"/>
    <property type="evidence" value="ECO:0007669"/>
    <property type="project" value="InterPro"/>
</dbReference>
<dbReference type="Proteomes" id="UP000481858">
    <property type="component" value="Unassembled WGS sequence"/>
</dbReference>
<evidence type="ECO:0000259" key="9">
    <source>
        <dbReference type="PROSITE" id="PS51387"/>
    </source>
</evidence>
<name>A0A7C8MFV8_9PEZI</name>
<dbReference type="InParanoid" id="A0A7C8MFV8"/>
<organism evidence="10 11">
    <name type="scientific">Xylaria multiplex</name>
    <dbReference type="NCBI Taxonomy" id="323545"/>
    <lineage>
        <taxon>Eukaryota</taxon>
        <taxon>Fungi</taxon>
        <taxon>Dikarya</taxon>
        <taxon>Ascomycota</taxon>
        <taxon>Pezizomycotina</taxon>
        <taxon>Sordariomycetes</taxon>
        <taxon>Xylariomycetidae</taxon>
        <taxon>Xylariales</taxon>
        <taxon>Xylariaceae</taxon>
        <taxon>Xylaria</taxon>
    </lineage>
</organism>
<keyword evidence="4" id="KW-0274">FAD</keyword>
<dbReference type="GO" id="GO:0016491">
    <property type="term" value="F:oxidoreductase activity"/>
    <property type="evidence" value="ECO:0007669"/>
    <property type="project" value="UniProtKB-KW"/>
</dbReference>
<reference evidence="10 11" key="1">
    <citation type="submission" date="2019-12" db="EMBL/GenBank/DDBJ databases">
        <title>Draft genome sequence of the ascomycete Xylaria multiplex DSM 110363.</title>
        <authorList>
            <person name="Buettner E."/>
            <person name="Kellner H."/>
        </authorList>
    </citation>
    <scope>NUCLEOTIDE SEQUENCE [LARGE SCALE GENOMIC DNA]</scope>
    <source>
        <strain evidence="10 11">DSM 110363</strain>
    </source>
</reference>
<dbReference type="InterPro" id="IPR050416">
    <property type="entry name" value="FAD-linked_Oxidoreductase"/>
</dbReference>
<dbReference type="PROSITE" id="PS51387">
    <property type="entry name" value="FAD_PCMH"/>
    <property type="match status" value="1"/>
</dbReference>
<feature type="compositionally biased region" description="Polar residues" evidence="7">
    <location>
        <begin position="1"/>
        <end position="10"/>
    </location>
</feature>
<dbReference type="OrthoDB" id="9996127at2759"/>
<comment type="caution">
    <text evidence="10">The sequence shown here is derived from an EMBL/GenBank/DDBJ whole genome shotgun (WGS) entry which is preliminary data.</text>
</comment>
<proteinExistence type="inferred from homology"/>
<comment type="similarity">
    <text evidence="6">Belongs to the ustYa family.</text>
</comment>
<gene>
    <name evidence="10" type="ORF">GQX73_g10052</name>
</gene>
<keyword evidence="8" id="KW-0812">Transmembrane</keyword>
<evidence type="ECO:0000256" key="7">
    <source>
        <dbReference type="SAM" id="MobiDB-lite"/>
    </source>
</evidence>
<protein>
    <recommendedName>
        <fullName evidence="9">FAD-binding PCMH-type domain-containing protein</fullName>
    </recommendedName>
</protein>
<feature type="domain" description="FAD-binding PCMH-type" evidence="9">
    <location>
        <begin position="324"/>
        <end position="495"/>
    </location>
</feature>
<dbReference type="PANTHER" id="PTHR42973">
    <property type="entry name" value="BINDING OXIDOREDUCTASE, PUTATIVE (AFU_ORTHOLOGUE AFUA_1G17690)-RELATED"/>
    <property type="match status" value="1"/>
</dbReference>
<keyword evidence="3" id="KW-0285">Flavoprotein</keyword>
<dbReference type="InterPro" id="IPR036318">
    <property type="entry name" value="FAD-bd_PCMH-like_sf"/>
</dbReference>
<evidence type="ECO:0000256" key="6">
    <source>
        <dbReference type="ARBA" id="ARBA00035112"/>
    </source>
</evidence>
<evidence type="ECO:0000256" key="1">
    <source>
        <dbReference type="ARBA" id="ARBA00001974"/>
    </source>
</evidence>
<dbReference type="AlphaFoldDB" id="A0A7C8MFV8"/>
<dbReference type="Gene3D" id="3.40.462.20">
    <property type="match status" value="1"/>
</dbReference>
<dbReference type="InterPro" id="IPR016166">
    <property type="entry name" value="FAD-bd_PCMH"/>
</dbReference>
<keyword evidence="5" id="KW-0560">Oxidoreductase</keyword>
<dbReference type="EMBL" id="WUBL01000198">
    <property type="protein sequence ID" value="KAF2963532.1"/>
    <property type="molecule type" value="Genomic_DNA"/>
</dbReference>
<dbReference type="InterPro" id="IPR021765">
    <property type="entry name" value="UstYa-like"/>
</dbReference>
<evidence type="ECO:0000313" key="10">
    <source>
        <dbReference type="EMBL" id="KAF2963532.1"/>
    </source>
</evidence>
<dbReference type="GO" id="GO:0071949">
    <property type="term" value="F:FAD binding"/>
    <property type="evidence" value="ECO:0007669"/>
    <property type="project" value="InterPro"/>
</dbReference>
<feature type="region of interest" description="Disordered" evidence="7">
    <location>
        <begin position="1"/>
        <end position="29"/>
    </location>
</feature>
<evidence type="ECO:0000256" key="3">
    <source>
        <dbReference type="ARBA" id="ARBA00022630"/>
    </source>
</evidence>
<dbReference type="Pfam" id="PF11807">
    <property type="entry name" value="UstYa"/>
    <property type="match status" value="1"/>
</dbReference>
<keyword evidence="11" id="KW-1185">Reference proteome</keyword>
<comment type="similarity">
    <text evidence="2">Belongs to the oxygen-dependent FAD-linked oxidoreductase family.</text>
</comment>
<keyword evidence="8" id="KW-0472">Membrane</keyword>
<comment type="cofactor">
    <cofactor evidence="1">
        <name>FAD</name>
        <dbReference type="ChEBI" id="CHEBI:57692"/>
    </cofactor>
</comment>
<accession>A0A7C8MFV8</accession>
<sequence>MAEYIQSKTAYQPLAKDEEDQSSPPVKDQTWPFSSKKLTYLAIIVCFILTATSGFIAGTFFNSRGENNGATAPRIPAPRIEGTFVFSSAFSKEPPQGDGAGDKSEPVWDALIPNGLGYFRDHNLAPKISIPTVFHQLHCLYVIRRAYYSHSAELQGFDFGKNRTDHAAHCFDYLQQSITCAADSTVEPGEDDPNGFLGSGFPRQCRDFEAVKKYVEKWRVFNATGFLAHGLEHGKAHLDSGKDLRSSGAIMLFSGVVSAFSLLNLLSPVPVLATDLPTITAENITTGRTSALAGLRPLLSAGATVALRGSCTFNNLTSRWREFQAPNIAAVVQVATEKDVQQVVRFAAQFNIPFVARAGGHGATESLADAKGAIQVDFRKLNQVKLNSNGQTAKIAGGATVKQVIDGLEAVGKRAVTGICECVGLSAPILGGGHGWLQGQYGLAADQVVSARVVLSNGDLVTVSNKSNPDLFWAIRGAGHNFGLVTEWEYRVHDTKENQWSYEIFIYSQDKLEALYALANEMLKNQPAEATHWGYIVKVAEIDAEHPILWFGIIYDGPTETAREYALPLHDLEPLVVQAGEGNLHDLAALTFQDLDGAGCAYGLTSLRFPIGLKSYNVTAVRQVYDLIDETFTKVPEVSGSFFLLEGYSTQGVQAVNAASTAFPHRDDKILVTSYVQYKPNSTIDPIAEEFGQSLRNFLLEGSSDPAHLRAYVNYANGDEPLEAVYGWDKWRLQKLKQLKRQYDPKNRMKYYVPFV</sequence>
<dbReference type="InterPro" id="IPR016169">
    <property type="entry name" value="FAD-bd_PCMH_sub2"/>
</dbReference>
<evidence type="ECO:0000313" key="11">
    <source>
        <dbReference type="Proteomes" id="UP000481858"/>
    </source>
</evidence>
<dbReference type="Gene3D" id="3.30.465.10">
    <property type="match status" value="1"/>
</dbReference>
<dbReference type="PANTHER" id="PTHR42973:SF9">
    <property type="entry name" value="FAD-BINDING PCMH-TYPE DOMAIN-CONTAINING PROTEIN-RELATED"/>
    <property type="match status" value="1"/>
</dbReference>
<evidence type="ECO:0000256" key="8">
    <source>
        <dbReference type="SAM" id="Phobius"/>
    </source>
</evidence>
<evidence type="ECO:0000256" key="4">
    <source>
        <dbReference type="ARBA" id="ARBA00022827"/>
    </source>
</evidence>